<name>A0A1H0K2A6_9HYPH</name>
<evidence type="ECO:0000256" key="1">
    <source>
        <dbReference type="ARBA" id="ARBA00006484"/>
    </source>
</evidence>
<accession>A0A1H0K2A6</accession>
<dbReference type="Gene3D" id="3.40.50.720">
    <property type="entry name" value="NAD(P)-binding Rossmann-like Domain"/>
    <property type="match status" value="1"/>
</dbReference>
<dbReference type="AlphaFoldDB" id="A0A1H0K2A6"/>
<keyword evidence="2" id="KW-0560">Oxidoreductase</keyword>
<dbReference type="GO" id="GO:0016020">
    <property type="term" value="C:membrane"/>
    <property type="evidence" value="ECO:0007669"/>
    <property type="project" value="TreeGrafter"/>
</dbReference>
<organism evidence="4 5">
    <name type="scientific">Aureimonas jatrophae</name>
    <dbReference type="NCBI Taxonomy" id="1166073"/>
    <lineage>
        <taxon>Bacteria</taxon>
        <taxon>Pseudomonadati</taxon>
        <taxon>Pseudomonadota</taxon>
        <taxon>Alphaproteobacteria</taxon>
        <taxon>Hyphomicrobiales</taxon>
        <taxon>Aurantimonadaceae</taxon>
        <taxon>Aureimonas</taxon>
    </lineage>
</organism>
<dbReference type="PANTHER" id="PTHR44196:SF1">
    <property type="entry name" value="DEHYDROGENASE_REDUCTASE SDR FAMILY MEMBER 7B"/>
    <property type="match status" value="1"/>
</dbReference>
<proteinExistence type="inferred from homology"/>
<sequence>MTKTVVITGGSAGIGLATSERFAREGWQVAVVARHEGRLKETEARLRAMGVKALAIEADVADEKALFEAAGRVERELGPIDVWVNNAMASIVAPSWDVTGDEYRRVTEVTYLGQVFGTLAALQYMRPRRRGTVIQINSVIGIRAFPLQTPYAGAKGAAMNWTNGLRAELEHERAGIEISTVYLPAVNSTQFDSWARNRTGQRQIAPDPVYDPRLAANAIFFAAENPRRDIWVGRTTILGAIVQRLWPKGGDMVAKSGWDGQLGEPMAEIEGNLFKPAEGPARIDGPSGDRTLSSRHTYVTSRQRDAVVLGGLALLAAGVAHLVAKRTGI</sequence>
<dbReference type="InterPro" id="IPR020904">
    <property type="entry name" value="Sc_DH/Rdtase_CS"/>
</dbReference>
<evidence type="ECO:0000256" key="2">
    <source>
        <dbReference type="ARBA" id="ARBA00023002"/>
    </source>
</evidence>
<protein>
    <submittedName>
        <fullName evidence="4">NADP-dependent 3-hydroxy acid dehydrogenase YdfG</fullName>
    </submittedName>
</protein>
<evidence type="ECO:0000256" key="3">
    <source>
        <dbReference type="RuleBase" id="RU000363"/>
    </source>
</evidence>
<dbReference type="STRING" id="1166073.SAMN05192530_10756"/>
<keyword evidence="5" id="KW-1185">Reference proteome</keyword>
<dbReference type="InterPro" id="IPR002347">
    <property type="entry name" value="SDR_fam"/>
</dbReference>
<dbReference type="PRINTS" id="PR00081">
    <property type="entry name" value="GDHRDH"/>
</dbReference>
<dbReference type="RefSeq" id="WP_090674987.1">
    <property type="nucleotide sequence ID" value="NZ_FNIT01000007.1"/>
</dbReference>
<dbReference type="PRINTS" id="PR00080">
    <property type="entry name" value="SDRFAMILY"/>
</dbReference>
<evidence type="ECO:0000313" key="4">
    <source>
        <dbReference type="EMBL" id="SDO49940.1"/>
    </source>
</evidence>
<dbReference type="Proteomes" id="UP000198793">
    <property type="component" value="Unassembled WGS sequence"/>
</dbReference>
<evidence type="ECO:0000313" key="5">
    <source>
        <dbReference type="Proteomes" id="UP000198793"/>
    </source>
</evidence>
<gene>
    <name evidence="4" type="ORF">SAMN05192530_10756</name>
</gene>
<dbReference type="EMBL" id="FNIT01000007">
    <property type="protein sequence ID" value="SDO49940.1"/>
    <property type="molecule type" value="Genomic_DNA"/>
</dbReference>
<dbReference type="SUPFAM" id="SSF51735">
    <property type="entry name" value="NAD(P)-binding Rossmann-fold domains"/>
    <property type="match status" value="1"/>
</dbReference>
<dbReference type="PANTHER" id="PTHR44196">
    <property type="entry name" value="DEHYDROGENASE/REDUCTASE SDR FAMILY MEMBER 7B"/>
    <property type="match status" value="1"/>
</dbReference>
<dbReference type="GO" id="GO:0016491">
    <property type="term" value="F:oxidoreductase activity"/>
    <property type="evidence" value="ECO:0007669"/>
    <property type="project" value="UniProtKB-KW"/>
</dbReference>
<dbReference type="Pfam" id="PF00106">
    <property type="entry name" value="adh_short"/>
    <property type="match status" value="1"/>
</dbReference>
<dbReference type="PROSITE" id="PS00061">
    <property type="entry name" value="ADH_SHORT"/>
    <property type="match status" value="1"/>
</dbReference>
<reference evidence="4 5" key="1">
    <citation type="submission" date="2016-10" db="EMBL/GenBank/DDBJ databases">
        <authorList>
            <person name="de Groot N.N."/>
        </authorList>
    </citation>
    <scope>NUCLEOTIDE SEQUENCE [LARGE SCALE GENOMIC DNA]</scope>
    <source>
        <strain evidence="5">L7-484,KACC 16230,DSM 25025</strain>
    </source>
</reference>
<dbReference type="NCBIfam" id="NF005495">
    <property type="entry name" value="PRK07109.1"/>
    <property type="match status" value="1"/>
</dbReference>
<comment type="similarity">
    <text evidence="1 3">Belongs to the short-chain dehydrogenases/reductases (SDR) family.</text>
</comment>
<dbReference type="OrthoDB" id="9781689at2"/>
<dbReference type="InterPro" id="IPR036291">
    <property type="entry name" value="NAD(P)-bd_dom_sf"/>
</dbReference>